<sequence>MVTGSVASSLQGEPRSTHDIDLVVAIERTDAKKLVEAFPSPGFYLDEKSIMDAIRRQGMFNLIDVNSGDKVDFWMLTNDPFDQSRFARRYTEEVSGMRIAVSSPEDTILAKLRWAKLSGGSEKQFTDALRVYEVQFTKLDMDYLHRWAKKLDVASMFQTLQGEAEVI</sequence>
<name>A0A1V4AP58_9BACT</name>
<dbReference type="AlphaFoldDB" id="A0A1V4AP58"/>
<evidence type="ECO:0000313" key="1">
    <source>
        <dbReference type="EMBL" id="OOP54902.1"/>
    </source>
</evidence>
<reference evidence="1 2" key="1">
    <citation type="journal article" date="2017" name="Water Res.">
        <title>Discovery and metagenomic analysis of an anammox bacterial enrichment related to Candidatus "Brocadia caroliniensis" in a full-scale glycerol-fed nitritation-denitritation separate centrate treatment process.</title>
        <authorList>
            <person name="Park H."/>
            <person name="Brotto A.C."/>
            <person name="van Loosdrecht M.C."/>
            <person name="Chandran K."/>
        </authorList>
    </citation>
    <scope>NUCLEOTIDE SEQUENCE [LARGE SCALE GENOMIC DNA]</scope>
    <source>
        <strain evidence="1">26THWARD</strain>
    </source>
</reference>
<dbReference type="EMBL" id="AYTS01000203">
    <property type="protein sequence ID" value="OOP54902.1"/>
    <property type="molecule type" value="Genomic_DNA"/>
</dbReference>
<organism evidence="1 2">
    <name type="scientific">Candidatus Brocadia carolinensis</name>
    <dbReference type="NCBI Taxonomy" id="1004156"/>
    <lineage>
        <taxon>Bacteria</taxon>
        <taxon>Pseudomonadati</taxon>
        <taxon>Planctomycetota</taxon>
        <taxon>Candidatus Brocadiia</taxon>
        <taxon>Candidatus Brocadiales</taxon>
        <taxon>Candidatus Brocadiaceae</taxon>
        <taxon>Candidatus Brocadia</taxon>
    </lineage>
</organism>
<evidence type="ECO:0000313" key="2">
    <source>
        <dbReference type="Proteomes" id="UP000189681"/>
    </source>
</evidence>
<protein>
    <submittedName>
        <fullName evidence="1">Uncharacterized protein</fullName>
    </submittedName>
</protein>
<dbReference type="Proteomes" id="UP000189681">
    <property type="component" value="Unassembled WGS sequence"/>
</dbReference>
<comment type="caution">
    <text evidence="1">The sequence shown here is derived from an EMBL/GenBank/DDBJ whole genome shotgun (WGS) entry which is preliminary data.</text>
</comment>
<dbReference type="SUPFAM" id="SSF81301">
    <property type="entry name" value="Nucleotidyltransferase"/>
    <property type="match status" value="1"/>
</dbReference>
<accession>A0A1V4AP58</accession>
<dbReference type="InterPro" id="IPR043519">
    <property type="entry name" value="NT_sf"/>
</dbReference>
<proteinExistence type="predicted"/>
<gene>
    <name evidence="1" type="ORF">AYP45_17795</name>
</gene>
<dbReference type="Gene3D" id="3.30.460.40">
    <property type="match status" value="1"/>
</dbReference>